<accession>A0ABU1HWZ2</accession>
<proteinExistence type="predicted"/>
<comment type="caution">
    <text evidence="4">The sequence shown here is derived from an EMBL/GenBank/DDBJ whole genome shotgun (WGS) entry which is preliminary data.</text>
</comment>
<dbReference type="Gene3D" id="3.40.980.10">
    <property type="entry name" value="MoaB/Mog-like domain"/>
    <property type="match status" value="1"/>
</dbReference>
<dbReference type="SMART" id="SM00852">
    <property type="entry name" value="MoCF_biosynth"/>
    <property type="match status" value="1"/>
</dbReference>
<dbReference type="Pfam" id="PF00994">
    <property type="entry name" value="MoCF_biosynth"/>
    <property type="match status" value="1"/>
</dbReference>
<dbReference type="CDD" id="cd00886">
    <property type="entry name" value="MogA_MoaB"/>
    <property type="match status" value="1"/>
</dbReference>
<dbReference type="PANTHER" id="PTHR43764">
    <property type="entry name" value="MOLYBDENUM COFACTOR BIOSYNTHESIS"/>
    <property type="match status" value="1"/>
</dbReference>
<protein>
    <submittedName>
        <fullName evidence="4">Molybdenum cofactor synthesis domain-containing protein</fullName>
    </submittedName>
</protein>
<name>A0ABU1HWZ2_9MICO</name>
<dbReference type="NCBIfam" id="TIGR00177">
    <property type="entry name" value="molyb_syn"/>
    <property type="match status" value="1"/>
</dbReference>
<dbReference type="PROSITE" id="PS01078">
    <property type="entry name" value="MOCF_BIOSYNTHESIS_1"/>
    <property type="match status" value="1"/>
</dbReference>
<reference evidence="4 5" key="1">
    <citation type="submission" date="2023-08" db="EMBL/GenBank/DDBJ databases">
        <title>Functional and genomic diversity of the sorghum phyllosphere microbiome.</title>
        <authorList>
            <person name="Shade A."/>
        </authorList>
    </citation>
    <scope>NUCLEOTIDE SEQUENCE [LARGE SCALE GENOMIC DNA]</scope>
    <source>
        <strain evidence="4 5">SORGH_AS_0445</strain>
    </source>
</reference>
<dbReference type="EMBL" id="JAVIZQ010000001">
    <property type="protein sequence ID" value="MDR6143804.1"/>
    <property type="molecule type" value="Genomic_DNA"/>
</dbReference>
<evidence type="ECO:0000313" key="5">
    <source>
        <dbReference type="Proteomes" id="UP001249291"/>
    </source>
</evidence>
<dbReference type="SUPFAM" id="SSF53218">
    <property type="entry name" value="Molybdenum cofactor biosynthesis proteins"/>
    <property type="match status" value="1"/>
</dbReference>
<dbReference type="Proteomes" id="UP001249291">
    <property type="component" value="Unassembled WGS sequence"/>
</dbReference>
<dbReference type="InterPro" id="IPR036425">
    <property type="entry name" value="MoaB/Mog-like_dom_sf"/>
</dbReference>
<organism evidence="4 5">
    <name type="scientific">Microbacterium foliorum</name>
    <dbReference type="NCBI Taxonomy" id="104336"/>
    <lineage>
        <taxon>Bacteria</taxon>
        <taxon>Bacillati</taxon>
        <taxon>Actinomycetota</taxon>
        <taxon>Actinomycetes</taxon>
        <taxon>Micrococcales</taxon>
        <taxon>Microbacteriaceae</taxon>
        <taxon>Microbacterium</taxon>
    </lineage>
</organism>
<keyword evidence="2" id="KW-0501">Molybdenum cofactor biosynthesis</keyword>
<evidence type="ECO:0000256" key="1">
    <source>
        <dbReference type="ARBA" id="ARBA00005046"/>
    </source>
</evidence>
<comment type="pathway">
    <text evidence="1">Cofactor biosynthesis; molybdopterin biosynthesis.</text>
</comment>
<gene>
    <name evidence="4" type="ORF">QE375_003358</name>
</gene>
<evidence type="ECO:0000313" key="4">
    <source>
        <dbReference type="EMBL" id="MDR6143804.1"/>
    </source>
</evidence>
<feature type="domain" description="MoaB/Mog" evidence="3">
    <location>
        <begin position="21"/>
        <end position="166"/>
    </location>
</feature>
<sequence>MPARPTGSRPSVGAMTSLPACVITVSDRSFAGEREDRGGPIAVGLLRDAGWHCPDAEVIADGASSVADALRRAVARGVKLIVTTGGTGVGPRDETPEGTRRAITREVPGLAEELRRSGLADTPLSVLSRGVAGIVDPAGVLVVNLPGSPRAVASGVPVVLTVARHVVDQVAGGDHS</sequence>
<keyword evidence="5" id="KW-1185">Reference proteome</keyword>
<dbReference type="InterPro" id="IPR051920">
    <property type="entry name" value="MPT_Adenylyltrnsfr/MoaC-Rel"/>
</dbReference>
<dbReference type="PANTHER" id="PTHR43764:SF1">
    <property type="entry name" value="MOLYBDOPTERIN MOLYBDOTRANSFERASE"/>
    <property type="match status" value="1"/>
</dbReference>
<evidence type="ECO:0000256" key="2">
    <source>
        <dbReference type="ARBA" id="ARBA00023150"/>
    </source>
</evidence>
<evidence type="ECO:0000259" key="3">
    <source>
        <dbReference type="SMART" id="SM00852"/>
    </source>
</evidence>
<dbReference type="InterPro" id="IPR008284">
    <property type="entry name" value="MoCF_biosynth_CS"/>
</dbReference>
<dbReference type="InterPro" id="IPR001453">
    <property type="entry name" value="MoaB/Mog_dom"/>
</dbReference>